<dbReference type="HOGENOM" id="CLU_057688_0_0_4"/>
<feature type="domain" description="Methyltransferase" evidence="1">
    <location>
        <begin position="120"/>
        <end position="221"/>
    </location>
</feature>
<name>Q47GQ0_DECAR</name>
<gene>
    <name evidence="2" type="ordered locus">Daro_1225</name>
</gene>
<reference evidence="2" key="1">
    <citation type="submission" date="2005-08" db="EMBL/GenBank/DDBJ databases">
        <title>Complete sequence of Dechloromonas aromatica RCB.</title>
        <authorList>
            <person name="Salinero K.K."/>
            <person name="Copeland A."/>
            <person name="Lucas S."/>
            <person name="Lapidus A."/>
            <person name="Barry K."/>
            <person name="Detter J.C."/>
            <person name="Glavina T."/>
            <person name="Hammon N."/>
            <person name="Israni S."/>
            <person name="Pitluck S."/>
            <person name="Di Bartolo G."/>
            <person name="Trong S."/>
            <person name="Schmutz J."/>
            <person name="Larimer F."/>
            <person name="Land M."/>
            <person name="Ivanova N."/>
            <person name="Richardson P."/>
        </authorList>
    </citation>
    <scope>NUCLEOTIDE SEQUENCE</scope>
    <source>
        <strain evidence="2">RCB</strain>
    </source>
</reference>
<dbReference type="InterPro" id="IPR029063">
    <property type="entry name" value="SAM-dependent_MTases_sf"/>
</dbReference>
<dbReference type="PANTHER" id="PTHR13369">
    <property type="match status" value="1"/>
</dbReference>
<dbReference type="OrthoDB" id="5298194at2"/>
<protein>
    <recommendedName>
        <fullName evidence="1">Methyltransferase domain-containing protein</fullName>
    </recommendedName>
</protein>
<sequence>MRLAERQQELDAGLLNFRDLWHPQPFREIRPDWCEQWPALTDELLALPEALVAGLNDDLPAALNLLAKHVPGVAAIAALSELPAMPQQALAERAKHWAWEIPGRKREQIEAFAAATVNCGQPVLDWCGGKGHLGRLLALTWQTPVHTLEIDAGLCDSGSSLAHRAGVMQEFVAADAMETATWPQSGQHAVALHACGELHRRLIQQGAARSVDCFDVAPCCYYRGVAERYQPLSGDLQLSLSRDDTRLAVTETVTASPRETRKRDRAMAWKLGFDAWRRQVSGDAYRTFKPVPDIWMRAEFAEFLVKMAEREGLALPSAGVADEFEAQGWERRHDLMRLSIVRHAFRRAIEVWLVLDLSVYLEKVGYAVALGSFCERKLTPRNLLISARRV</sequence>
<dbReference type="eggNOG" id="ENOG502Z7Q4">
    <property type="taxonomic scope" value="Bacteria"/>
</dbReference>
<dbReference type="EMBL" id="CP000089">
    <property type="protein sequence ID" value="AAZ45981.1"/>
    <property type="molecule type" value="Genomic_DNA"/>
</dbReference>
<dbReference type="InterPro" id="IPR025714">
    <property type="entry name" value="Methyltranfer_dom"/>
</dbReference>
<dbReference type="AlphaFoldDB" id="Q47GQ0"/>
<dbReference type="Pfam" id="PF13679">
    <property type="entry name" value="Methyltransf_32"/>
    <property type="match status" value="1"/>
</dbReference>
<evidence type="ECO:0000259" key="1">
    <source>
        <dbReference type="Pfam" id="PF13679"/>
    </source>
</evidence>
<dbReference type="STRING" id="159087.Daro_1225"/>
<dbReference type="SUPFAM" id="SSF53335">
    <property type="entry name" value="S-adenosyl-L-methionine-dependent methyltransferases"/>
    <property type="match status" value="1"/>
</dbReference>
<dbReference type="PANTHER" id="PTHR13369:SF0">
    <property type="entry name" value="GLUTATHIONE S-TRANSFERASE C-TERMINAL DOMAIN-CONTAINING PROTEIN"/>
    <property type="match status" value="1"/>
</dbReference>
<accession>Q47GQ0</accession>
<organism evidence="2">
    <name type="scientific">Dechloromonas aromatica (strain RCB)</name>
    <dbReference type="NCBI Taxonomy" id="159087"/>
    <lineage>
        <taxon>Bacteria</taxon>
        <taxon>Pseudomonadati</taxon>
        <taxon>Pseudomonadota</taxon>
        <taxon>Betaproteobacteria</taxon>
        <taxon>Rhodocyclales</taxon>
        <taxon>Azonexaceae</taxon>
        <taxon>Dechloromonas</taxon>
    </lineage>
</organism>
<evidence type="ECO:0000313" key="2">
    <source>
        <dbReference type="EMBL" id="AAZ45981.1"/>
    </source>
</evidence>
<dbReference type="KEGG" id="dar:Daro_1225"/>
<proteinExistence type="predicted"/>